<evidence type="ECO:0000313" key="1">
    <source>
        <dbReference type="EMBL" id="MFM9327107.1"/>
    </source>
</evidence>
<accession>A0ACC7NVK0</accession>
<keyword evidence="1" id="KW-0966">Cell projection</keyword>
<reference evidence="1" key="1">
    <citation type="submission" date="2024-12" db="EMBL/GenBank/DDBJ databases">
        <authorList>
            <person name="Wu N."/>
        </authorList>
    </citation>
    <scope>NUCLEOTIDE SEQUENCE</scope>
    <source>
        <strain evidence="1">P15</strain>
    </source>
</reference>
<keyword evidence="1" id="KW-0969">Cilium</keyword>
<dbReference type="EMBL" id="JBJURJ010000001">
    <property type="protein sequence ID" value="MFM9327107.1"/>
    <property type="molecule type" value="Genomic_DNA"/>
</dbReference>
<evidence type="ECO:0000313" key="2">
    <source>
        <dbReference type="Proteomes" id="UP001631969"/>
    </source>
</evidence>
<comment type="caution">
    <text evidence="1">The sequence shown here is derived from an EMBL/GenBank/DDBJ whole genome shotgun (WGS) entry which is preliminary data.</text>
</comment>
<keyword evidence="1" id="KW-0282">Flagellum</keyword>
<sequence length="73" mass="7919">MITVRRLNGKPITINALLIETIEDTPDTVITLTTGKKFMVLDDVSDVIRLVQNFLSAIGGVRGTIMSSELEGS</sequence>
<keyword evidence="2" id="KW-1185">Reference proteome</keyword>
<gene>
    <name evidence="1" type="ORF">ACI1P1_02225</name>
</gene>
<name>A0ACC7NVK0_9BACL</name>
<protein>
    <submittedName>
        <fullName evidence="1">Flagellar FlbD family protein</fullName>
    </submittedName>
</protein>
<proteinExistence type="predicted"/>
<dbReference type="Proteomes" id="UP001631969">
    <property type="component" value="Unassembled WGS sequence"/>
</dbReference>
<organism evidence="1 2">
    <name type="scientific">Paenibacillus mesotrionivorans</name>
    <dbReference type="NCBI Taxonomy" id="3160968"/>
    <lineage>
        <taxon>Bacteria</taxon>
        <taxon>Bacillati</taxon>
        <taxon>Bacillota</taxon>
        <taxon>Bacilli</taxon>
        <taxon>Bacillales</taxon>
        <taxon>Paenibacillaceae</taxon>
        <taxon>Paenibacillus</taxon>
    </lineage>
</organism>